<accession>A0A9X4R4P4</accession>
<dbReference type="PRINTS" id="PR00813">
    <property type="entry name" value="BCTERIALGSPG"/>
</dbReference>
<dbReference type="PANTHER" id="PTHR30093">
    <property type="entry name" value="GENERAL SECRETION PATHWAY PROTEIN G"/>
    <property type="match status" value="1"/>
</dbReference>
<keyword evidence="9" id="KW-1185">Reference proteome</keyword>
<dbReference type="InterPro" id="IPR045584">
    <property type="entry name" value="Pilin-like"/>
</dbReference>
<dbReference type="SUPFAM" id="SSF54523">
    <property type="entry name" value="Pili subunits"/>
    <property type="match status" value="1"/>
</dbReference>
<evidence type="ECO:0000256" key="6">
    <source>
        <dbReference type="SAM" id="MobiDB-lite"/>
    </source>
</evidence>
<dbReference type="AlphaFoldDB" id="A0A9X4R4P4"/>
<dbReference type="Pfam" id="PF16732">
    <property type="entry name" value="ComP_DUS"/>
    <property type="match status" value="1"/>
</dbReference>
<keyword evidence="4 7" id="KW-1133">Transmembrane helix</keyword>
<sequence>MLTDRAQNVRKASQRGRRMRQITRRSQGRQHHGFTLIEVMVAAVIVAIIAAVAIPQYSQYVVRGRMVEAQGQLAGLGTSLQQYYQDNRSYVGACGNGLAAAPANTTYFTYTCPTLAAASFLVQASGNSGTSVAGLVYTLDQNGSRATPNVPSGWVSSTTCWIRNQSGSCN</sequence>
<feature type="transmembrane region" description="Helical" evidence="7">
    <location>
        <begin position="34"/>
        <end position="54"/>
    </location>
</feature>
<protein>
    <submittedName>
        <fullName evidence="8">Prepilin-type N-terminal cleavage/methylation domain-containing protein</fullName>
    </submittedName>
</protein>
<organism evidence="8 9">
    <name type="scientific">Pelomonas aquatica</name>
    <dbReference type="NCBI Taxonomy" id="431058"/>
    <lineage>
        <taxon>Bacteria</taxon>
        <taxon>Pseudomonadati</taxon>
        <taxon>Pseudomonadota</taxon>
        <taxon>Betaproteobacteria</taxon>
        <taxon>Burkholderiales</taxon>
        <taxon>Sphaerotilaceae</taxon>
        <taxon>Roseateles</taxon>
    </lineage>
</organism>
<feature type="compositionally biased region" description="Basic residues" evidence="6">
    <location>
        <begin position="12"/>
        <end position="27"/>
    </location>
</feature>
<comment type="caution">
    <text evidence="8">The sequence shown here is derived from an EMBL/GenBank/DDBJ whole genome shotgun (WGS) entry which is preliminary data.</text>
</comment>
<keyword evidence="2" id="KW-0488">Methylation</keyword>
<feature type="region of interest" description="Disordered" evidence="6">
    <location>
        <begin position="1"/>
        <end position="27"/>
    </location>
</feature>
<evidence type="ECO:0000256" key="1">
    <source>
        <dbReference type="ARBA" id="ARBA00004167"/>
    </source>
</evidence>
<dbReference type="PANTHER" id="PTHR30093:SF44">
    <property type="entry name" value="TYPE II SECRETION SYSTEM CORE PROTEIN G"/>
    <property type="match status" value="1"/>
</dbReference>
<dbReference type="NCBIfam" id="TIGR02532">
    <property type="entry name" value="IV_pilin_GFxxxE"/>
    <property type="match status" value="1"/>
</dbReference>
<comment type="subcellular location">
    <subcellularLocation>
        <location evidence="1">Membrane</location>
        <topology evidence="1">Single-pass membrane protein</topology>
    </subcellularLocation>
</comment>
<evidence type="ECO:0000313" key="8">
    <source>
        <dbReference type="EMBL" id="MDG0862379.1"/>
    </source>
</evidence>
<dbReference type="InterPro" id="IPR012902">
    <property type="entry name" value="N_methyl_site"/>
</dbReference>
<evidence type="ECO:0000256" key="2">
    <source>
        <dbReference type="ARBA" id="ARBA00022481"/>
    </source>
</evidence>
<evidence type="ECO:0000256" key="5">
    <source>
        <dbReference type="ARBA" id="ARBA00023136"/>
    </source>
</evidence>
<dbReference type="Pfam" id="PF07963">
    <property type="entry name" value="N_methyl"/>
    <property type="match status" value="1"/>
</dbReference>
<keyword evidence="5 7" id="KW-0472">Membrane</keyword>
<dbReference type="GO" id="GO:0015628">
    <property type="term" value="P:protein secretion by the type II secretion system"/>
    <property type="evidence" value="ECO:0007669"/>
    <property type="project" value="InterPro"/>
</dbReference>
<name>A0A9X4R4P4_9BURK</name>
<dbReference type="InterPro" id="IPR000983">
    <property type="entry name" value="Bac_GSPG_pilin"/>
</dbReference>
<proteinExistence type="predicted"/>
<evidence type="ECO:0000313" key="9">
    <source>
        <dbReference type="Proteomes" id="UP001152766"/>
    </source>
</evidence>
<evidence type="ECO:0000256" key="4">
    <source>
        <dbReference type="ARBA" id="ARBA00022989"/>
    </source>
</evidence>
<dbReference type="Proteomes" id="UP001152766">
    <property type="component" value="Unassembled WGS sequence"/>
</dbReference>
<dbReference type="InterPro" id="IPR031982">
    <property type="entry name" value="PilE-like"/>
</dbReference>
<reference evidence="8" key="1">
    <citation type="submission" date="2019-02" db="EMBL/GenBank/DDBJ databases">
        <title>Draft genome of the type strain Pelomonas aquatica CCUG 52575T.</title>
        <authorList>
            <person name="Gomila M."/>
            <person name="Lalucat J."/>
        </authorList>
    </citation>
    <scope>NUCLEOTIDE SEQUENCE</scope>
    <source>
        <strain evidence="8">CCUG 52575</strain>
    </source>
</reference>
<keyword evidence="3 7" id="KW-0812">Transmembrane</keyword>
<dbReference type="GO" id="GO:0043683">
    <property type="term" value="P:type IV pilus assembly"/>
    <property type="evidence" value="ECO:0007669"/>
    <property type="project" value="InterPro"/>
</dbReference>
<dbReference type="GO" id="GO:0016020">
    <property type="term" value="C:membrane"/>
    <property type="evidence" value="ECO:0007669"/>
    <property type="project" value="UniProtKB-SubCell"/>
</dbReference>
<evidence type="ECO:0000256" key="7">
    <source>
        <dbReference type="SAM" id="Phobius"/>
    </source>
</evidence>
<gene>
    <name evidence="8" type="ORF">EXJ73_07835</name>
</gene>
<dbReference type="Gene3D" id="3.30.700.10">
    <property type="entry name" value="Glycoprotein, Type 4 Pilin"/>
    <property type="match status" value="1"/>
</dbReference>
<evidence type="ECO:0000256" key="3">
    <source>
        <dbReference type="ARBA" id="ARBA00022692"/>
    </source>
</evidence>
<dbReference type="GO" id="GO:0015627">
    <property type="term" value="C:type II protein secretion system complex"/>
    <property type="evidence" value="ECO:0007669"/>
    <property type="project" value="InterPro"/>
</dbReference>
<dbReference type="PROSITE" id="PS00409">
    <property type="entry name" value="PROKAR_NTER_METHYL"/>
    <property type="match status" value="1"/>
</dbReference>
<dbReference type="EMBL" id="SGUG01000009">
    <property type="protein sequence ID" value="MDG0862379.1"/>
    <property type="molecule type" value="Genomic_DNA"/>
</dbReference>